<evidence type="ECO:0000256" key="1">
    <source>
        <dbReference type="SAM" id="Phobius"/>
    </source>
</evidence>
<organism evidence="3 4">
    <name type="scientific">Thalassospira profundimaris</name>
    <dbReference type="NCBI Taxonomy" id="502049"/>
    <lineage>
        <taxon>Bacteria</taxon>
        <taxon>Pseudomonadati</taxon>
        <taxon>Pseudomonadota</taxon>
        <taxon>Alphaproteobacteria</taxon>
        <taxon>Rhodospirillales</taxon>
        <taxon>Thalassospiraceae</taxon>
        <taxon>Thalassospira</taxon>
    </lineage>
</organism>
<dbReference type="Pfam" id="PF08241">
    <property type="entry name" value="Methyltransf_11"/>
    <property type="match status" value="1"/>
</dbReference>
<dbReference type="PANTHER" id="PTHR43861">
    <property type="entry name" value="TRANS-ACONITATE 2-METHYLTRANSFERASE-RELATED"/>
    <property type="match status" value="1"/>
</dbReference>
<dbReference type="InterPro" id="IPR013216">
    <property type="entry name" value="Methyltransf_11"/>
</dbReference>
<comment type="caution">
    <text evidence="3">The sequence shown here is derived from an EMBL/GenBank/DDBJ whole genome shotgun (WGS) entry which is preliminary data.</text>
</comment>
<proteinExistence type="predicted"/>
<keyword evidence="1" id="KW-0812">Transmembrane</keyword>
<dbReference type="Proteomes" id="UP000253061">
    <property type="component" value="Unassembled WGS sequence"/>
</dbReference>
<evidence type="ECO:0000259" key="2">
    <source>
        <dbReference type="Pfam" id="PF08241"/>
    </source>
</evidence>
<dbReference type="CDD" id="cd02440">
    <property type="entry name" value="AdoMet_MTases"/>
    <property type="match status" value="1"/>
</dbReference>
<evidence type="ECO:0000313" key="3">
    <source>
        <dbReference type="EMBL" id="RCK25463.1"/>
    </source>
</evidence>
<dbReference type="EMBL" id="JPWB01000001">
    <property type="protein sequence ID" value="RCK25463.1"/>
    <property type="molecule type" value="Genomic_DNA"/>
</dbReference>
<keyword evidence="1" id="KW-0472">Membrane</keyword>
<dbReference type="GO" id="GO:0008757">
    <property type="term" value="F:S-adenosylmethionine-dependent methyltransferase activity"/>
    <property type="evidence" value="ECO:0007669"/>
    <property type="project" value="InterPro"/>
</dbReference>
<accession>A0A367VJV1</accession>
<sequence>MKSGFTQCWKQRYIWIFIMRLVVLWVVRLLSWLYRIIPGKVRGGIVFGLLMMESRIGAPAQSLPRLYAIKDNLERLLSERAMAYEGGEHPKHRLMMYHDFFIKNISPNSVVVDIGCGYGAVARSVAANVPGCRVIGVEMDEARYEQAVASRNPDNLHFVFGDAFEVLPEETADTVILSNVLEHIEDRQGFLRRIVEVLSPSQILIRVPAFEREWHVPMRKELGITYFNDRTHFIEHTVHEFEKEMSDADIEIASLGTTWGEIWAVCLPMVRKEH</sequence>
<dbReference type="AlphaFoldDB" id="A0A367VJV1"/>
<keyword evidence="1" id="KW-1133">Transmembrane helix</keyword>
<reference evidence="3 4" key="1">
    <citation type="submission" date="2014-07" db="EMBL/GenBank/DDBJ databases">
        <title>Draft genome sequence of Thalassospira profundimaris R8-17.</title>
        <authorList>
            <person name="Lai Q."/>
            <person name="Shao Z."/>
        </authorList>
    </citation>
    <scope>NUCLEOTIDE SEQUENCE [LARGE SCALE GENOMIC DNA]</scope>
    <source>
        <strain evidence="3 4">R8-17</strain>
    </source>
</reference>
<protein>
    <recommendedName>
        <fullName evidence="2">Methyltransferase type 11 domain-containing protein</fullName>
    </recommendedName>
</protein>
<dbReference type="InterPro" id="IPR029063">
    <property type="entry name" value="SAM-dependent_MTases_sf"/>
</dbReference>
<feature type="domain" description="Methyltransferase type 11" evidence="2">
    <location>
        <begin position="112"/>
        <end position="204"/>
    </location>
</feature>
<feature type="transmembrane region" description="Helical" evidence="1">
    <location>
        <begin position="12"/>
        <end position="34"/>
    </location>
</feature>
<evidence type="ECO:0000313" key="4">
    <source>
        <dbReference type="Proteomes" id="UP000253061"/>
    </source>
</evidence>
<gene>
    <name evidence="3" type="ORF">TH6_02290</name>
</gene>
<dbReference type="Gene3D" id="3.40.50.150">
    <property type="entry name" value="Vaccinia Virus protein VP39"/>
    <property type="match status" value="1"/>
</dbReference>
<name>A0A367VJV1_9PROT</name>
<dbReference type="SUPFAM" id="SSF53335">
    <property type="entry name" value="S-adenosyl-L-methionine-dependent methyltransferases"/>
    <property type="match status" value="1"/>
</dbReference>